<sequence length="404" mass="43136">MGDDLAEASVVSPLRQQVARAARVIFPFVVLVVLVDQWPFLTKTFDRGQVFGRDAYNLWTAGRLALEGRTGDIADSAAFARVLAEALGPESNSALSLFLYPPPALLFVAPFGWLPYPVVLALWSILGAACFVMAVGLPRLERPLVVLALVAPMTLVNLVLGQNGLFSAALFIGGLRLAGSRPVFAGVLIGLLAYKPMMGCLLPLVFVVQRQWRVVLTAGATLALACFLPVLFWGPEVWSDYLEKTVPLGRNFLEHGTGIGGAMRLTPFTAMRLLGAEVGASYGVQAAVSLVSVGLCLVYLLRRGPRANLDGLDILVFSAATALVVPYLHFYDLAVITGGLILMWRDDAGASARLLRNGVVPLLWYLPLLGVMLNLVGLPLAPVALIACLALLVFQPMPAAALPP</sequence>
<evidence type="ECO:0000256" key="2">
    <source>
        <dbReference type="ARBA" id="ARBA00022475"/>
    </source>
</evidence>
<dbReference type="Pfam" id="PF09594">
    <property type="entry name" value="GT87"/>
    <property type="match status" value="1"/>
</dbReference>
<name>A0A418WGC4_9PROT</name>
<keyword evidence="4 8" id="KW-0812">Transmembrane</keyword>
<keyword evidence="3" id="KW-0808">Transferase</keyword>
<evidence type="ECO:0000256" key="1">
    <source>
        <dbReference type="ARBA" id="ARBA00004651"/>
    </source>
</evidence>
<keyword evidence="5 8" id="KW-1133">Transmembrane helix</keyword>
<accession>A0A418WGC4</accession>
<feature type="transmembrane region" description="Helical" evidence="8">
    <location>
        <begin position="113"/>
        <end position="137"/>
    </location>
</feature>
<organism evidence="9 10">
    <name type="scientific">Oleomonas cavernae</name>
    <dbReference type="NCBI Taxonomy" id="2320859"/>
    <lineage>
        <taxon>Bacteria</taxon>
        <taxon>Pseudomonadati</taxon>
        <taxon>Pseudomonadota</taxon>
        <taxon>Alphaproteobacteria</taxon>
        <taxon>Acetobacterales</taxon>
        <taxon>Acetobacteraceae</taxon>
        <taxon>Oleomonas</taxon>
    </lineage>
</organism>
<keyword evidence="2" id="KW-1003">Cell membrane</keyword>
<evidence type="ECO:0000313" key="10">
    <source>
        <dbReference type="Proteomes" id="UP000284605"/>
    </source>
</evidence>
<keyword evidence="6 8" id="KW-0472">Membrane</keyword>
<evidence type="ECO:0000313" key="9">
    <source>
        <dbReference type="EMBL" id="RJF89073.1"/>
    </source>
</evidence>
<dbReference type="OrthoDB" id="7679563at2"/>
<feature type="transmembrane region" description="Helical" evidence="8">
    <location>
        <begin position="214"/>
        <end position="234"/>
    </location>
</feature>
<reference evidence="9 10" key="1">
    <citation type="submission" date="2018-09" db="EMBL/GenBank/DDBJ databases">
        <authorList>
            <person name="Zhu H."/>
        </authorList>
    </citation>
    <scope>NUCLEOTIDE SEQUENCE [LARGE SCALE GENOMIC DNA]</scope>
    <source>
        <strain evidence="9 10">K1W22B-8</strain>
    </source>
</reference>
<feature type="transmembrane region" description="Helical" evidence="8">
    <location>
        <begin position="21"/>
        <end position="41"/>
    </location>
</feature>
<evidence type="ECO:0000256" key="7">
    <source>
        <dbReference type="ARBA" id="ARBA00024033"/>
    </source>
</evidence>
<dbReference type="AlphaFoldDB" id="A0A418WGC4"/>
<protein>
    <submittedName>
        <fullName evidence="9">DUF2029 domain-containing protein</fullName>
    </submittedName>
</protein>
<comment type="similarity">
    <text evidence="7">Belongs to the glycosyltransferase 87 family.</text>
</comment>
<feature type="transmembrane region" description="Helical" evidence="8">
    <location>
        <begin position="282"/>
        <end position="302"/>
    </location>
</feature>
<feature type="transmembrane region" description="Helical" evidence="8">
    <location>
        <begin position="314"/>
        <end position="344"/>
    </location>
</feature>
<dbReference type="Proteomes" id="UP000284605">
    <property type="component" value="Unassembled WGS sequence"/>
</dbReference>
<evidence type="ECO:0000256" key="3">
    <source>
        <dbReference type="ARBA" id="ARBA00022679"/>
    </source>
</evidence>
<keyword evidence="10" id="KW-1185">Reference proteome</keyword>
<evidence type="ECO:0000256" key="8">
    <source>
        <dbReference type="SAM" id="Phobius"/>
    </source>
</evidence>
<gene>
    <name evidence="9" type="ORF">D3874_20580</name>
</gene>
<evidence type="ECO:0000256" key="4">
    <source>
        <dbReference type="ARBA" id="ARBA00022692"/>
    </source>
</evidence>
<dbReference type="GO" id="GO:0016758">
    <property type="term" value="F:hexosyltransferase activity"/>
    <property type="evidence" value="ECO:0007669"/>
    <property type="project" value="InterPro"/>
</dbReference>
<dbReference type="RefSeq" id="WP_119780253.1">
    <property type="nucleotide sequence ID" value="NZ_QYUK01000011.1"/>
</dbReference>
<evidence type="ECO:0000256" key="6">
    <source>
        <dbReference type="ARBA" id="ARBA00023136"/>
    </source>
</evidence>
<evidence type="ECO:0000256" key="5">
    <source>
        <dbReference type="ARBA" id="ARBA00022989"/>
    </source>
</evidence>
<comment type="caution">
    <text evidence="9">The sequence shown here is derived from an EMBL/GenBank/DDBJ whole genome shotgun (WGS) entry which is preliminary data.</text>
</comment>
<feature type="transmembrane region" description="Helical" evidence="8">
    <location>
        <begin position="144"/>
        <end position="172"/>
    </location>
</feature>
<proteinExistence type="inferred from homology"/>
<dbReference type="EMBL" id="QYUK01000011">
    <property type="protein sequence ID" value="RJF89073.1"/>
    <property type="molecule type" value="Genomic_DNA"/>
</dbReference>
<comment type="subcellular location">
    <subcellularLocation>
        <location evidence="1">Cell membrane</location>
        <topology evidence="1">Multi-pass membrane protein</topology>
    </subcellularLocation>
</comment>
<dbReference type="InterPro" id="IPR018584">
    <property type="entry name" value="GT87"/>
</dbReference>
<dbReference type="GO" id="GO:0005886">
    <property type="term" value="C:plasma membrane"/>
    <property type="evidence" value="ECO:0007669"/>
    <property type="project" value="UniProtKB-SubCell"/>
</dbReference>
<feature type="transmembrane region" description="Helical" evidence="8">
    <location>
        <begin position="184"/>
        <end position="207"/>
    </location>
</feature>
<feature type="transmembrane region" description="Helical" evidence="8">
    <location>
        <begin position="364"/>
        <end position="394"/>
    </location>
</feature>